<name>A0A382H0N2_9ZZZZ</name>
<evidence type="ECO:0000313" key="1">
    <source>
        <dbReference type="EMBL" id="SVB80011.1"/>
    </source>
</evidence>
<dbReference type="SUPFAM" id="SSF54909">
    <property type="entry name" value="Dimeric alpha+beta barrel"/>
    <property type="match status" value="1"/>
</dbReference>
<protein>
    <recommendedName>
        <fullName evidence="2">ABM domain-containing protein</fullName>
    </recommendedName>
</protein>
<dbReference type="AlphaFoldDB" id="A0A382H0N2"/>
<dbReference type="EMBL" id="UINC01058113">
    <property type="protein sequence ID" value="SVB80011.1"/>
    <property type="molecule type" value="Genomic_DNA"/>
</dbReference>
<dbReference type="InterPro" id="IPR011008">
    <property type="entry name" value="Dimeric_a/b-barrel"/>
</dbReference>
<evidence type="ECO:0008006" key="2">
    <source>
        <dbReference type="Google" id="ProtNLM"/>
    </source>
</evidence>
<dbReference type="Gene3D" id="3.30.70.100">
    <property type="match status" value="1"/>
</dbReference>
<sequence length="100" mass="11331">MESVSMYGTIFNLDVKEGCEQELIASFDKLENPPGAVAFFLMKPDKMTTDLVGVAVFESKDAYLKNANRPEQHENFTNMMQYLASEPEWNDGKYLIGKVL</sequence>
<gene>
    <name evidence="1" type="ORF">METZ01_LOCUS232865</name>
</gene>
<reference evidence="1" key="1">
    <citation type="submission" date="2018-05" db="EMBL/GenBank/DDBJ databases">
        <authorList>
            <person name="Lanie J.A."/>
            <person name="Ng W.-L."/>
            <person name="Kazmierczak K.M."/>
            <person name="Andrzejewski T.M."/>
            <person name="Davidsen T.M."/>
            <person name="Wayne K.J."/>
            <person name="Tettelin H."/>
            <person name="Glass J.I."/>
            <person name="Rusch D."/>
            <person name="Podicherti R."/>
            <person name="Tsui H.-C.T."/>
            <person name="Winkler M.E."/>
        </authorList>
    </citation>
    <scope>NUCLEOTIDE SEQUENCE</scope>
</reference>
<accession>A0A382H0N2</accession>
<organism evidence="1">
    <name type="scientific">marine metagenome</name>
    <dbReference type="NCBI Taxonomy" id="408172"/>
    <lineage>
        <taxon>unclassified sequences</taxon>
        <taxon>metagenomes</taxon>
        <taxon>ecological metagenomes</taxon>
    </lineage>
</organism>
<proteinExistence type="predicted"/>